<proteinExistence type="inferred from homology"/>
<keyword evidence="4 8" id="KW-0227">DNA damage</keyword>
<evidence type="ECO:0000256" key="2">
    <source>
        <dbReference type="ARBA" id="ARBA00006075"/>
    </source>
</evidence>
<feature type="region of interest" description="Disordered" evidence="9">
    <location>
        <begin position="162"/>
        <end position="195"/>
    </location>
</feature>
<dbReference type="GO" id="GO:0000076">
    <property type="term" value="P:DNA replication checkpoint signaling"/>
    <property type="evidence" value="ECO:0007669"/>
    <property type="project" value="UniProtKB-UniRule"/>
</dbReference>
<dbReference type="GO" id="GO:0031298">
    <property type="term" value="C:replication fork protection complex"/>
    <property type="evidence" value="ECO:0007669"/>
    <property type="project" value="TreeGrafter"/>
</dbReference>
<evidence type="ECO:0000256" key="1">
    <source>
        <dbReference type="ARBA" id="ARBA00004123"/>
    </source>
</evidence>
<feature type="region of interest" description="Disordered" evidence="9">
    <location>
        <begin position="230"/>
        <end position="310"/>
    </location>
</feature>
<comment type="subcellular location">
    <subcellularLocation>
        <location evidence="1 8">Nucleus</location>
    </subcellularLocation>
</comment>
<comment type="subunit">
    <text evidence="3">Component of the fork protection complex (FPC) consisting of TOF1 and CSM3.</text>
</comment>
<feature type="compositionally biased region" description="Low complexity" evidence="9">
    <location>
        <begin position="8"/>
        <end position="26"/>
    </location>
</feature>
<dbReference type="GO" id="GO:0003677">
    <property type="term" value="F:DNA binding"/>
    <property type="evidence" value="ECO:0007669"/>
    <property type="project" value="TreeGrafter"/>
</dbReference>
<sequence>MDFDNDMDMNVNTDDSNNNVTNGDSGPQWDPTDPTSIALDTNLATTSADPTAILTTSRRTQVKLTTERLLTEKGLPYLLKNGPKNIKISKKKKTDVHGKPTKATTTYDNLTNITRFYQIWAHQLYPKAKFKDFLKLAYTLGKTDKNLRNYRIELFQAEMDKDRDDDHDTTTTTTTTTLPKEANTIPNNNTAQDGHSDAVASAFRGQSLFVTDENISENDASADAVNHVSPHVDTANNTNQNESQENFKNAAEDGDDDDDDDDDDLYSISANQSRDRTKHRIQDDEDEGEEDEKEEELQSGKTADNHHDEEMELLKELDELNKNQVSQNNNDDEFEEDQDALEVMQEFGF</sequence>
<evidence type="ECO:0000313" key="11">
    <source>
        <dbReference type="EMBL" id="CCK73460.1"/>
    </source>
</evidence>
<accession>J7SBP8</accession>
<dbReference type="OMA" id="ELREYRM"/>
<dbReference type="InterPro" id="IPR012923">
    <property type="entry name" value="Csm3"/>
</dbReference>
<keyword evidence="6 8" id="KW-0539">Nucleus</keyword>
<evidence type="ECO:0000256" key="3">
    <source>
        <dbReference type="ARBA" id="ARBA00011217"/>
    </source>
</evidence>
<name>J7SBP8_NAUDC</name>
<feature type="compositionally biased region" description="Acidic residues" evidence="9">
    <location>
        <begin position="283"/>
        <end position="297"/>
    </location>
</feature>
<dbReference type="GO" id="GO:0006974">
    <property type="term" value="P:DNA damage response"/>
    <property type="evidence" value="ECO:0007669"/>
    <property type="project" value="UniProtKB-KW"/>
</dbReference>
<evidence type="ECO:0000313" key="12">
    <source>
        <dbReference type="Proteomes" id="UP000000689"/>
    </source>
</evidence>
<feature type="compositionally biased region" description="Polar residues" evidence="9">
    <location>
        <begin position="184"/>
        <end position="193"/>
    </location>
</feature>
<evidence type="ECO:0000256" key="6">
    <source>
        <dbReference type="ARBA" id="ARBA00023242"/>
    </source>
</evidence>
<evidence type="ECO:0000256" key="8">
    <source>
        <dbReference type="RuleBase" id="RU366049"/>
    </source>
</evidence>
<dbReference type="OrthoDB" id="437078at2759"/>
<dbReference type="Proteomes" id="UP000000689">
    <property type="component" value="Chromosome 7"/>
</dbReference>
<feature type="domain" description="Chromosome segregation in meiosis protein 3" evidence="10">
    <location>
        <begin position="63"/>
        <end position="158"/>
    </location>
</feature>
<keyword evidence="7 8" id="KW-0131">Cell cycle</keyword>
<keyword evidence="5" id="KW-0236">DNA replication inhibitor</keyword>
<dbReference type="HOGENOM" id="CLU_068300_0_0_1"/>
<feature type="compositionally biased region" description="Polar residues" evidence="9">
    <location>
        <begin position="234"/>
        <end position="247"/>
    </location>
</feature>
<dbReference type="eggNOG" id="KOG3004">
    <property type="taxonomic scope" value="Eukaryota"/>
</dbReference>
<dbReference type="GeneID" id="13926938"/>
<comment type="function">
    <text evidence="8">Plays an important role in the control of DNA replication and the maintenance of replication fork stability.</text>
</comment>
<dbReference type="GO" id="GO:0043111">
    <property type="term" value="P:replication fork arrest"/>
    <property type="evidence" value="ECO:0007669"/>
    <property type="project" value="TreeGrafter"/>
</dbReference>
<dbReference type="Pfam" id="PF07962">
    <property type="entry name" value="Swi3"/>
    <property type="match status" value="1"/>
</dbReference>
<comment type="similarity">
    <text evidence="2 8">Belongs to the CSM3 family.</text>
</comment>
<dbReference type="KEGG" id="ndi:NDAI_0G04770"/>
<evidence type="ECO:0000256" key="4">
    <source>
        <dbReference type="ARBA" id="ARBA00022763"/>
    </source>
</evidence>
<dbReference type="PANTHER" id="PTHR13220:SF11">
    <property type="entry name" value="TIMELESS-INTERACTING PROTEIN"/>
    <property type="match status" value="1"/>
</dbReference>
<feature type="region of interest" description="Disordered" evidence="9">
    <location>
        <begin position="1"/>
        <end position="36"/>
    </location>
</feature>
<gene>
    <name evidence="11" type="primary">NDAI0G04770</name>
    <name evidence="11" type="ordered locus">NDAI_0G04770</name>
</gene>
<evidence type="ECO:0000259" key="10">
    <source>
        <dbReference type="Pfam" id="PF07962"/>
    </source>
</evidence>
<dbReference type="STRING" id="1071378.J7SBP8"/>
<evidence type="ECO:0000256" key="7">
    <source>
        <dbReference type="ARBA" id="ARBA00023306"/>
    </source>
</evidence>
<keyword evidence="12" id="KW-1185">Reference proteome</keyword>
<feature type="compositionally biased region" description="Acidic residues" evidence="9">
    <location>
        <begin position="252"/>
        <end position="265"/>
    </location>
</feature>
<organism evidence="11 12">
    <name type="scientific">Naumovozyma dairenensis (strain ATCC 10597 / BCRC 20456 / CBS 421 / NBRC 0211 / NRRL Y-12639)</name>
    <name type="common">Saccharomyces dairenensis</name>
    <dbReference type="NCBI Taxonomy" id="1071378"/>
    <lineage>
        <taxon>Eukaryota</taxon>
        <taxon>Fungi</taxon>
        <taxon>Dikarya</taxon>
        <taxon>Ascomycota</taxon>
        <taxon>Saccharomycotina</taxon>
        <taxon>Saccharomycetes</taxon>
        <taxon>Saccharomycetales</taxon>
        <taxon>Saccharomycetaceae</taxon>
        <taxon>Naumovozyma</taxon>
    </lineage>
</organism>
<evidence type="ECO:0000256" key="9">
    <source>
        <dbReference type="SAM" id="MobiDB-lite"/>
    </source>
</evidence>
<dbReference type="AlphaFoldDB" id="J7SBP8"/>
<dbReference type="RefSeq" id="XP_003980136.1">
    <property type="nucleotide sequence ID" value="XM_003980087.1"/>
</dbReference>
<dbReference type="InterPro" id="IPR040038">
    <property type="entry name" value="TIPIN/Csm3/Swi3"/>
</dbReference>
<dbReference type="GO" id="GO:0031297">
    <property type="term" value="P:replication fork processing"/>
    <property type="evidence" value="ECO:0007669"/>
    <property type="project" value="UniProtKB-UniRule"/>
</dbReference>
<evidence type="ECO:0000256" key="5">
    <source>
        <dbReference type="ARBA" id="ARBA00022880"/>
    </source>
</evidence>
<dbReference type="EMBL" id="HE580273">
    <property type="protein sequence ID" value="CCK73460.1"/>
    <property type="molecule type" value="Genomic_DNA"/>
</dbReference>
<protein>
    <recommendedName>
        <fullName evidence="8">Chromosome segregation in meiosis protein</fullName>
    </recommendedName>
</protein>
<dbReference type="PANTHER" id="PTHR13220">
    <property type="entry name" value="TIMELESS INTERACTING-RELATED"/>
    <property type="match status" value="1"/>
</dbReference>
<reference evidence="11 12" key="1">
    <citation type="journal article" date="2011" name="Proc. Natl. Acad. Sci. U.S.A.">
        <title>Evolutionary erosion of yeast sex chromosomes by mating-type switching accidents.</title>
        <authorList>
            <person name="Gordon J.L."/>
            <person name="Armisen D."/>
            <person name="Proux-Wera E."/>
            <person name="Oheigeartaigh S.S."/>
            <person name="Byrne K.P."/>
            <person name="Wolfe K.H."/>
        </authorList>
    </citation>
    <scope>NUCLEOTIDE SEQUENCE [LARGE SCALE GENOMIC DNA]</scope>
    <source>
        <strain evidence="12">ATCC 10597 / BCRC 20456 / CBS 421 / NBRC 0211 / NRRL Y-12639</strain>
    </source>
</reference>